<keyword evidence="2" id="KW-1185">Reference proteome</keyword>
<dbReference type="KEGG" id="rul:UC8_19660"/>
<sequence>MASAGLVHQWVVAGMVSAAARFIPVPLVDDFVRDRSRQYAVSQTLKAHGRQYASKQLAAYYGNPQGCLAGCVSFGLWLPVRLILFPIRKLMALLTAVHGVPMDLLKTVLLARTLDRCLERGMLADEASVAEREQQTLQIRRAFEEAMQGMDWLVVKTAIRDALKHSAGWRQAAANLATRAFRSDQVPEQKLPEDEQLEQGAEHVEAVLQRPETLALLQRFDERFDATLSP</sequence>
<evidence type="ECO:0000313" key="2">
    <source>
        <dbReference type="Proteomes" id="UP000325286"/>
    </source>
</evidence>
<gene>
    <name evidence="1" type="ORF">UC8_19660</name>
</gene>
<reference evidence="1 2" key="1">
    <citation type="submission" date="2019-08" db="EMBL/GenBank/DDBJ databases">
        <title>Deep-cultivation of Planctomycetes and their phenomic and genomic characterization uncovers novel biology.</title>
        <authorList>
            <person name="Wiegand S."/>
            <person name="Jogler M."/>
            <person name="Boedeker C."/>
            <person name="Pinto D."/>
            <person name="Vollmers J."/>
            <person name="Rivas-Marin E."/>
            <person name="Kohn T."/>
            <person name="Peeters S.H."/>
            <person name="Heuer A."/>
            <person name="Rast P."/>
            <person name="Oberbeckmann S."/>
            <person name="Bunk B."/>
            <person name="Jeske O."/>
            <person name="Meyerdierks A."/>
            <person name="Storesund J.E."/>
            <person name="Kallscheuer N."/>
            <person name="Luecker S."/>
            <person name="Lage O.M."/>
            <person name="Pohl T."/>
            <person name="Merkel B.J."/>
            <person name="Hornburger P."/>
            <person name="Mueller R.-W."/>
            <person name="Bruemmer F."/>
            <person name="Labrenz M."/>
            <person name="Spormann A.M."/>
            <person name="Op den Camp H."/>
            <person name="Overmann J."/>
            <person name="Amann R."/>
            <person name="Jetten M.S.M."/>
            <person name="Mascher T."/>
            <person name="Medema M.H."/>
            <person name="Devos D.P."/>
            <person name="Kaster A.-K."/>
            <person name="Ovreas L."/>
            <person name="Rohde M."/>
            <person name="Galperin M.Y."/>
            <person name="Jogler C."/>
        </authorList>
    </citation>
    <scope>NUCLEOTIDE SEQUENCE [LARGE SCALE GENOMIC DNA]</scope>
    <source>
        <strain evidence="1 2">UC8</strain>
    </source>
</reference>
<evidence type="ECO:0000313" key="1">
    <source>
        <dbReference type="EMBL" id="QEG39963.1"/>
    </source>
</evidence>
<dbReference type="AlphaFoldDB" id="A0A5B9R105"/>
<dbReference type="OrthoDB" id="258352at2"/>
<name>A0A5B9R105_9BACT</name>
<dbReference type="RefSeq" id="WP_068136426.1">
    <property type="nucleotide sequence ID" value="NZ_CP042914.1"/>
</dbReference>
<accession>A0A5B9R105</accession>
<dbReference type="Proteomes" id="UP000325286">
    <property type="component" value="Chromosome"/>
</dbReference>
<protein>
    <submittedName>
        <fullName evidence="1">Uncharacterized protein</fullName>
    </submittedName>
</protein>
<organism evidence="1 2">
    <name type="scientific">Roseimaritima ulvae</name>
    <dbReference type="NCBI Taxonomy" id="980254"/>
    <lineage>
        <taxon>Bacteria</taxon>
        <taxon>Pseudomonadati</taxon>
        <taxon>Planctomycetota</taxon>
        <taxon>Planctomycetia</taxon>
        <taxon>Pirellulales</taxon>
        <taxon>Pirellulaceae</taxon>
        <taxon>Roseimaritima</taxon>
    </lineage>
</organism>
<dbReference type="EMBL" id="CP042914">
    <property type="protein sequence ID" value="QEG39963.1"/>
    <property type="molecule type" value="Genomic_DNA"/>
</dbReference>
<proteinExistence type="predicted"/>